<name>A0ABU1IVP5_9BACL</name>
<dbReference type="EMBL" id="JAVDQH010000003">
    <property type="protein sequence ID" value="MDR6243291.1"/>
    <property type="molecule type" value="Genomic_DNA"/>
</dbReference>
<dbReference type="InterPro" id="IPR018060">
    <property type="entry name" value="HTH_AraC"/>
</dbReference>
<dbReference type="PROSITE" id="PS01124">
    <property type="entry name" value="HTH_ARAC_FAMILY_2"/>
    <property type="match status" value="1"/>
</dbReference>
<dbReference type="InterPro" id="IPR018062">
    <property type="entry name" value="HTH_AraC-typ_CS"/>
</dbReference>
<dbReference type="Pfam" id="PF12833">
    <property type="entry name" value="HTH_18"/>
    <property type="match status" value="1"/>
</dbReference>
<accession>A0ABU1IVP5</accession>
<evidence type="ECO:0000256" key="1">
    <source>
        <dbReference type="ARBA" id="ARBA00023015"/>
    </source>
</evidence>
<dbReference type="PROSITE" id="PS00041">
    <property type="entry name" value="HTH_ARAC_FAMILY_1"/>
    <property type="match status" value="1"/>
</dbReference>
<keyword evidence="1" id="KW-0805">Transcription regulation</keyword>
<dbReference type="SMART" id="SM00342">
    <property type="entry name" value="HTH_ARAC"/>
    <property type="match status" value="1"/>
</dbReference>
<dbReference type="PANTHER" id="PTHR43280">
    <property type="entry name" value="ARAC-FAMILY TRANSCRIPTIONAL REGULATOR"/>
    <property type="match status" value="1"/>
</dbReference>
<sequence>MTSYWEKASHIQTEDSIRLILTPSSTAQAFYFFVQEIGHFKTAFPYATAHEHLNSYLILYTQSGRGKLRYGDTDYALGRGDLFFIHCMDYHRYEAVREEEWEFLWLHIRGEAMEGYYAPFSQRQLPVCHVNEYSAIPGLMQRLLNIQTPRSNKTELISSQLIVQLLTDILLQSVYAGDKHGRIPAPVLDLQQYLEEHYTEPITLDDLAKKYAVNKFQLSRDFKQHIGLPPIEYLINIRINTAKHMLRYSDKSIQQIASEVGIYNVSHFINLFKARVECTPLAYRKEWT</sequence>
<comment type="caution">
    <text evidence="5">The sequence shown here is derived from an EMBL/GenBank/DDBJ whole genome shotgun (WGS) entry which is preliminary data.</text>
</comment>
<dbReference type="SUPFAM" id="SSF46689">
    <property type="entry name" value="Homeodomain-like"/>
    <property type="match status" value="2"/>
</dbReference>
<keyword evidence="2" id="KW-0238">DNA-binding</keyword>
<dbReference type="Proteomes" id="UP001185028">
    <property type="component" value="Unassembled WGS sequence"/>
</dbReference>
<dbReference type="InterPro" id="IPR037923">
    <property type="entry name" value="HTH-like"/>
</dbReference>
<proteinExistence type="predicted"/>
<gene>
    <name evidence="5" type="ORF">JOC58_001176</name>
</gene>
<dbReference type="Pfam" id="PF02311">
    <property type="entry name" value="AraC_binding"/>
    <property type="match status" value="1"/>
</dbReference>
<organism evidence="5 6">
    <name type="scientific">Paenibacillus hunanensis</name>
    <dbReference type="NCBI Taxonomy" id="539262"/>
    <lineage>
        <taxon>Bacteria</taxon>
        <taxon>Bacillati</taxon>
        <taxon>Bacillota</taxon>
        <taxon>Bacilli</taxon>
        <taxon>Bacillales</taxon>
        <taxon>Paenibacillaceae</taxon>
        <taxon>Paenibacillus</taxon>
    </lineage>
</organism>
<dbReference type="InterPro" id="IPR003313">
    <property type="entry name" value="AraC-bd"/>
</dbReference>
<dbReference type="InterPro" id="IPR009057">
    <property type="entry name" value="Homeodomain-like_sf"/>
</dbReference>
<reference evidence="5 6" key="1">
    <citation type="submission" date="2023-07" db="EMBL/GenBank/DDBJ databases">
        <title>Genomic Encyclopedia of Type Strains, Phase IV (KMG-IV): sequencing the most valuable type-strain genomes for metagenomic binning, comparative biology and taxonomic classification.</title>
        <authorList>
            <person name="Goeker M."/>
        </authorList>
    </citation>
    <scope>NUCLEOTIDE SEQUENCE [LARGE SCALE GENOMIC DNA]</scope>
    <source>
        <strain evidence="5 6">DSM 22170</strain>
    </source>
</reference>
<keyword evidence="3" id="KW-0804">Transcription</keyword>
<dbReference type="Gene3D" id="2.60.120.280">
    <property type="entry name" value="Regulatory protein AraC"/>
    <property type="match status" value="1"/>
</dbReference>
<feature type="domain" description="HTH araC/xylS-type" evidence="4">
    <location>
        <begin position="188"/>
        <end position="286"/>
    </location>
</feature>
<dbReference type="PANTHER" id="PTHR43280:SF28">
    <property type="entry name" value="HTH-TYPE TRANSCRIPTIONAL ACTIVATOR RHAS"/>
    <property type="match status" value="1"/>
</dbReference>
<dbReference type="RefSeq" id="WP_188775222.1">
    <property type="nucleotide sequence ID" value="NZ_BMMB01000004.1"/>
</dbReference>
<dbReference type="Gene3D" id="1.10.10.60">
    <property type="entry name" value="Homeodomain-like"/>
    <property type="match status" value="2"/>
</dbReference>
<dbReference type="SUPFAM" id="SSF51215">
    <property type="entry name" value="Regulatory protein AraC"/>
    <property type="match status" value="1"/>
</dbReference>
<evidence type="ECO:0000256" key="2">
    <source>
        <dbReference type="ARBA" id="ARBA00023125"/>
    </source>
</evidence>
<evidence type="ECO:0000259" key="4">
    <source>
        <dbReference type="PROSITE" id="PS01124"/>
    </source>
</evidence>
<keyword evidence="6" id="KW-1185">Reference proteome</keyword>
<evidence type="ECO:0000313" key="6">
    <source>
        <dbReference type="Proteomes" id="UP001185028"/>
    </source>
</evidence>
<protein>
    <submittedName>
        <fullName evidence="5">AraC-like DNA-binding protein/mannose-6-phosphate isomerase-like protein (Cupin superfamily)</fullName>
    </submittedName>
</protein>
<evidence type="ECO:0000256" key="3">
    <source>
        <dbReference type="ARBA" id="ARBA00023163"/>
    </source>
</evidence>
<evidence type="ECO:0000313" key="5">
    <source>
        <dbReference type="EMBL" id="MDR6243291.1"/>
    </source>
</evidence>